<evidence type="ECO:0008006" key="4">
    <source>
        <dbReference type="Google" id="ProtNLM"/>
    </source>
</evidence>
<dbReference type="HOGENOM" id="CLU_179332_0_0_11"/>
<evidence type="ECO:0000313" key="2">
    <source>
        <dbReference type="EMBL" id="ADJ48300.1"/>
    </source>
</evidence>
<protein>
    <recommendedName>
        <fullName evidence="4">Ferritin-like diiron domain-containing protein</fullName>
    </recommendedName>
</protein>
<feature type="region of interest" description="Disordered" evidence="1">
    <location>
        <begin position="62"/>
        <end position="81"/>
    </location>
</feature>
<dbReference type="OrthoDB" id="495805at2"/>
<evidence type="ECO:0000256" key="1">
    <source>
        <dbReference type="SAM" id="MobiDB-lite"/>
    </source>
</evidence>
<organism evidence="2 3">
    <name type="scientific">Amycolatopsis mediterranei (strain U-32)</name>
    <dbReference type="NCBI Taxonomy" id="749927"/>
    <lineage>
        <taxon>Bacteria</taxon>
        <taxon>Bacillati</taxon>
        <taxon>Actinomycetota</taxon>
        <taxon>Actinomycetes</taxon>
        <taxon>Pseudonocardiales</taxon>
        <taxon>Pseudonocardiaceae</taxon>
        <taxon>Amycolatopsis</taxon>
    </lineage>
</organism>
<dbReference type="eggNOG" id="ENOG50331QG">
    <property type="taxonomic scope" value="Bacteria"/>
</dbReference>
<dbReference type="AlphaFoldDB" id="A0A0H3DBE2"/>
<sequence>MKGALVSSSETGQATGTRDKDYNLIWFTEACLSNALRMENYAQDAERDGDAELADFFRRAQAESQKGADQAKQLLKQRLGS</sequence>
<evidence type="ECO:0000313" key="3">
    <source>
        <dbReference type="Proteomes" id="UP000000328"/>
    </source>
</evidence>
<name>A0A0H3DBE2_AMYMU</name>
<gene>
    <name evidence="2" type="ordered locus">AMED_6572</name>
</gene>
<dbReference type="EMBL" id="CP002000">
    <property type="protein sequence ID" value="ADJ48300.1"/>
    <property type="molecule type" value="Genomic_DNA"/>
</dbReference>
<dbReference type="KEGG" id="amd:AMED_6572"/>
<dbReference type="PATRIC" id="fig|749927.5.peg.6837"/>
<accession>A0A0H3DBE2</accession>
<dbReference type="Proteomes" id="UP000000328">
    <property type="component" value="Chromosome"/>
</dbReference>
<reference evidence="2 3" key="1">
    <citation type="journal article" date="2010" name="Cell Res.">
        <title>Complete genome sequence of the rifamycin SV-producing Amycolatopsis mediterranei U32 revealed its genetic characteristics in phylogeny and metabolism.</title>
        <authorList>
            <person name="Zhao W."/>
            <person name="Zhong Y."/>
            <person name="Yuan H."/>
            <person name="Wang J."/>
            <person name="Zheng H."/>
            <person name="Wang Y."/>
            <person name="Cen X."/>
            <person name="Xu F."/>
            <person name="Bai J."/>
            <person name="Han X."/>
            <person name="Lu G."/>
            <person name="Zhu Y."/>
            <person name="Shao Z."/>
            <person name="Yan H."/>
            <person name="Li C."/>
            <person name="Peng N."/>
            <person name="Zhang Z."/>
            <person name="Zhang Y."/>
            <person name="Lin W."/>
            <person name="Fan Y."/>
            <person name="Qin Z."/>
            <person name="Hu Y."/>
            <person name="Zhu B."/>
            <person name="Wang S."/>
            <person name="Ding X."/>
            <person name="Zhao G.P."/>
        </authorList>
    </citation>
    <scope>NUCLEOTIDE SEQUENCE [LARGE SCALE GENOMIC DNA]</scope>
    <source>
        <strain evidence="3">U-32</strain>
    </source>
</reference>
<proteinExistence type="predicted"/>